<dbReference type="EMBL" id="CP044456">
    <property type="protein sequence ID" value="QIC71681.1"/>
    <property type="molecule type" value="Genomic_DNA"/>
</dbReference>
<name>A0A6C0Y5Z7_9GAMM</name>
<gene>
    <name evidence="2" type="ORF">FSC09_14900</name>
</gene>
<proteinExistence type="predicted"/>
<protein>
    <recommendedName>
        <fullName evidence="4">DUF1311 domain-containing protein</fullName>
    </recommendedName>
</protein>
<reference evidence="2 3" key="1">
    <citation type="submission" date="2019-09" db="EMBL/GenBank/DDBJ databases">
        <title>Non-baumannii Acinetobacter spp. carrying blaNDM-1 isolated in China.</title>
        <authorList>
            <person name="Cui C."/>
            <person name="Chen C."/>
            <person name="Sun J."/>
            <person name="Liu Y."/>
        </authorList>
    </citation>
    <scope>NUCLEOTIDE SEQUENCE [LARGE SCALE GENOMIC DNA]</scope>
    <source>
        <strain evidence="2 3">B18</strain>
        <plasmid evidence="3">pb18-1</plasmid>
    </source>
</reference>
<keyword evidence="2" id="KW-0614">Plasmid</keyword>
<accession>A0A6C0Y5Z7</accession>
<keyword evidence="1" id="KW-0732">Signal</keyword>
<organism evidence="2 3">
    <name type="scientific">Acinetobacter indicus</name>
    <dbReference type="NCBI Taxonomy" id="756892"/>
    <lineage>
        <taxon>Bacteria</taxon>
        <taxon>Pseudomonadati</taxon>
        <taxon>Pseudomonadota</taxon>
        <taxon>Gammaproteobacteria</taxon>
        <taxon>Moraxellales</taxon>
        <taxon>Moraxellaceae</taxon>
        <taxon>Acinetobacter</taxon>
    </lineage>
</organism>
<evidence type="ECO:0000313" key="3">
    <source>
        <dbReference type="Proteomes" id="UP000503440"/>
    </source>
</evidence>
<geneLocation type="plasmid" evidence="3">
    <name>pb18-1</name>
</geneLocation>
<evidence type="ECO:0000313" key="2">
    <source>
        <dbReference type="EMBL" id="QIC71681.1"/>
    </source>
</evidence>
<feature type="signal peptide" evidence="1">
    <location>
        <begin position="1"/>
        <end position="21"/>
    </location>
</feature>
<dbReference type="Proteomes" id="UP000503440">
    <property type="component" value="Plasmid pB18-1"/>
</dbReference>
<dbReference type="AlphaFoldDB" id="A0A6C0Y5Z7"/>
<sequence>MKLKFFMSCAIVGLFSTVAHADCASEKARYDSIKNQFGSCISTTLKQNGDDSKNTILNCYDSAQDALTSQIKSIRTSKKQAINEAEWKEINLNHQKGVQACTEISNSVPYSNFTGYLDIECEANFYFSLAEAAIEMHYPKPKK</sequence>
<evidence type="ECO:0008006" key="4">
    <source>
        <dbReference type="Google" id="ProtNLM"/>
    </source>
</evidence>
<evidence type="ECO:0000256" key="1">
    <source>
        <dbReference type="SAM" id="SignalP"/>
    </source>
</evidence>
<dbReference type="RefSeq" id="WP_163146339.1">
    <property type="nucleotide sequence ID" value="NZ_CP044456.1"/>
</dbReference>
<feature type="chain" id="PRO_5025642652" description="DUF1311 domain-containing protein" evidence="1">
    <location>
        <begin position="22"/>
        <end position="143"/>
    </location>
</feature>